<dbReference type="Proteomes" id="UP000037237">
    <property type="component" value="Unassembled WGS sequence"/>
</dbReference>
<evidence type="ECO:0000256" key="1">
    <source>
        <dbReference type="SAM" id="MobiDB-lite"/>
    </source>
</evidence>
<reference evidence="2 3" key="1">
    <citation type="submission" date="2015-06" db="EMBL/GenBank/DDBJ databases">
        <title>New insights into the roles of widespread benthic archaea in carbon and nitrogen cycling.</title>
        <authorList>
            <person name="Lazar C.S."/>
            <person name="Baker B.J."/>
            <person name="Seitz K.W."/>
            <person name="Hyde A.S."/>
            <person name="Dick G.J."/>
            <person name="Hinrichs K.-U."/>
            <person name="Teske A.P."/>
        </authorList>
    </citation>
    <scope>NUCLEOTIDE SEQUENCE [LARGE SCALE GENOMIC DNA]</scope>
    <source>
        <strain evidence="2">SG8-32-1</strain>
    </source>
</reference>
<protein>
    <submittedName>
        <fullName evidence="2">Uncharacterized protein</fullName>
    </submittedName>
</protein>
<feature type="compositionally biased region" description="Low complexity" evidence="1">
    <location>
        <begin position="86"/>
        <end position="98"/>
    </location>
</feature>
<evidence type="ECO:0000313" key="3">
    <source>
        <dbReference type="Proteomes" id="UP000037237"/>
    </source>
</evidence>
<feature type="region of interest" description="Disordered" evidence="1">
    <location>
        <begin position="85"/>
        <end position="110"/>
    </location>
</feature>
<organism evidence="2 3">
    <name type="scientific">miscellaneous Crenarchaeota group-1 archaeon SG8-32-1</name>
    <dbReference type="NCBI Taxonomy" id="1685124"/>
    <lineage>
        <taxon>Archaea</taxon>
        <taxon>Candidatus Bathyarchaeota</taxon>
        <taxon>MCG-1</taxon>
    </lineage>
</organism>
<accession>A0A0M0BU18</accession>
<dbReference type="AlphaFoldDB" id="A0A0M0BU18"/>
<gene>
    <name evidence="2" type="ORF">AC477_04015</name>
</gene>
<comment type="caution">
    <text evidence="2">The sequence shown here is derived from an EMBL/GenBank/DDBJ whole genome shotgun (WGS) entry which is preliminary data.</text>
</comment>
<evidence type="ECO:0000313" key="2">
    <source>
        <dbReference type="EMBL" id="KON31676.1"/>
    </source>
</evidence>
<sequence>MNINQKKSKISTISLILLLTLSAIIIALPSTTAQEPISTTPFAYVNAMPDQVGVGQSVLIHFGIHLPTLWPQFGWQGLTVEVQRPDGSTDTLGPLGTDTTGGAGVNLVPD</sequence>
<feature type="non-terminal residue" evidence="2">
    <location>
        <position position="110"/>
    </location>
</feature>
<name>A0A0M0BU18_9ARCH</name>
<dbReference type="EMBL" id="LFWU01000094">
    <property type="protein sequence ID" value="KON31676.1"/>
    <property type="molecule type" value="Genomic_DNA"/>
</dbReference>
<proteinExistence type="predicted"/>